<feature type="non-terminal residue" evidence="1">
    <location>
        <position position="234"/>
    </location>
</feature>
<name>A0A383DQB8_9ZZZZ</name>
<dbReference type="AlphaFoldDB" id="A0A383DQB8"/>
<dbReference type="InterPro" id="IPR013320">
    <property type="entry name" value="ConA-like_dom_sf"/>
</dbReference>
<dbReference type="EMBL" id="UINC01219109">
    <property type="protein sequence ID" value="SVE46430.1"/>
    <property type="molecule type" value="Genomic_DNA"/>
</dbReference>
<feature type="non-terminal residue" evidence="1">
    <location>
        <position position="1"/>
    </location>
</feature>
<proteinExistence type="predicted"/>
<dbReference type="Gene3D" id="2.60.120.200">
    <property type="match status" value="1"/>
</dbReference>
<gene>
    <name evidence="1" type="ORF">METZ01_LOCUS499284</name>
</gene>
<dbReference type="SUPFAM" id="SSF49899">
    <property type="entry name" value="Concanavalin A-like lectins/glucanases"/>
    <property type="match status" value="1"/>
</dbReference>
<protein>
    <submittedName>
        <fullName evidence="1">Uncharacterized protein</fullName>
    </submittedName>
</protein>
<evidence type="ECO:0000313" key="1">
    <source>
        <dbReference type="EMBL" id="SVE46430.1"/>
    </source>
</evidence>
<reference evidence="1" key="1">
    <citation type="submission" date="2018-05" db="EMBL/GenBank/DDBJ databases">
        <authorList>
            <person name="Lanie J.A."/>
            <person name="Ng W.-L."/>
            <person name="Kazmierczak K.M."/>
            <person name="Andrzejewski T.M."/>
            <person name="Davidsen T.M."/>
            <person name="Wayne K.J."/>
            <person name="Tettelin H."/>
            <person name="Glass J.I."/>
            <person name="Rusch D."/>
            <person name="Podicherti R."/>
            <person name="Tsui H.-C.T."/>
            <person name="Winkler M.E."/>
        </authorList>
    </citation>
    <scope>NUCLEOTIDE SEQUENCE</scope>
</reference>
<dbReference type="Pfam" id="PF13385">
    <property type="entry name" value="Laminin_G_3"/>
    <property type="match status" value="1"/>
</dbReference>
<sequence length="234" mass="25892">KVRFLTSPYLKWSYINSTVPSLVAQYSNITFSGYADSPSEVVSYFWRSDVDGLLSTEATFTTNQLSAGTHVITFQAMYNGSISHISEVAPEVDSNTMHMWRLNEGSGSSTSDDGSYGWSASLYNDPSWVLGKYGYALEFDGDNDYVRTQSATSSNNGEVAIEAWIKLDGDVDSESTIYAWGRCPVNLRVTTSEKLKLNVKFNDDYRYLTGSTTLVPGVWYHVAATISESGDTMK</sequence>
<accession>A0A383DQB8</accession>
<organism evidence="1">
    <name type="scientific">marine metagenome</name>
    <dbReference type="NCBI Taxonomy" id="408172"/>
    <lineage>
        <taxon>unclassified sequences</taxon>
        <taxon>metagenomes</taxon>
        <taxon>ecological metagenomes</taxon>
    </lineage>
</organism>